<gene>
    <name evidence="1" type="ORF">LH47_02290</name>
</gene>
<protein>
    <submittedName>
        <fullName evidence="1">Uncharacterized protein</fullName>
    </submittedName>
</protein>
<evidence type="ECO:0000313" key="2">
    <source>
        <dbReference type="Proteomes" id="UP000032102"/>
    </source>
</evidence>
<accession>A0A0D0QVT7</accession>
<dbReference type="RefSeq" id="WP_043967621.1">
    <property type="nucleotide sequence ID" value="NZ_JXTH01000053.1"/>
</dbReference>
<evidence type="ECO:0000313" key="1">
    <source>
        <dbReference type="EMBL" id="KIQ93609.1"/>
    </source>
</evidence>
<keyword evidence="2" id="KW-1185">Reference proteome</keyword>
<organism evidence="1 2">
    <name type="scientific">Anoxybacillus thermarum</name>
    <dbReference type="NCBI Taxonomy" id="404937"/>
    <lineage>
        <taxon>Bacteria</taxon>
        <taxon>Bacillati</taxon>
        <taxon>Bacillota</taxon>
        <taxon>Bacilli</taxon>
        <taxon>Bacillales</taxon>
        <taxon>Anoxybacillaceae</taxon>
        <taxon>Anoxybacillus</taxon>
    </lineage>
</organism>
<reference evidence="1 2" key="1">
    <citation type="submission" date="2015-01" db="EMBL/GenBank/DDBJ databases">
        <title>Draft genome of Anoxybacillus thermarum strain AF/04.</title>
        <authorList>
            <person name="Poli A."/>
            <person name="Nicolaus B."/>
            <person name="Chan K.-G."/>
            <person name="Kahar U.M."/>
            <person name="Yaakob A.S."/>
            <person name="Chan C.S."/>
            <person name="Goh K.M."/>
        </authorList>
    </citation>
    <scope>NUCLEOTIDE SEQUENCE [LARGE SCALE GENOMIC DNA]</scope>
    <source>
        <strain evidence="1 2">AF/04</strain>
    </source>
</reference>
<proteinExistence type="predicted"/>
<comment type="caution">
    <text evidence="1">The sequence shown here is derived from an EMBL/GenBank/DDBJ whole genome shotgun (WGS) entry which is preliminary data.</text>
</comment>
<dbReference type="PATRIC" id="fig|404937.3.peg.2449"/>
<sequence>MLKKGFYLEEIDKKNKALLCIDYMLEAIFNKDYETAEIEAREFLAVITMLKEIEVKKKRRAELEKLITEMKERGIKIDFATRVHA</sequence>
<dbReference type="EMBL" id="JXTH01000053">
    <property type="protein sequence ID" value="KIQ93609.1"/>
    <property type="molecule type" value="Genomic_DNA"/>
</dbReference>
<name>A0A0D0QVT7_9BACL</name>
<dbReference type="Proteomes" id="UP000032102">
    <property type="component" value="Unassembled WGS sequence"/>
</dbReference>
<dbReference type="AlphaFoldDB" id="A0A0D0QVT7"/>